<evidence type="ECO:0000313" key="3">
    <source>
        <dbReference type="EMBL" id="TWU24209.1"/>
    </source>
</evidence>
<reference evidence="3 4" key="1">
    <citation type="submission" date="2019-02" db="EMBL/GenBank/DDBJ databases">
        <title>Deep-cultivation of Planctomycetes and their phenomic and genomic characterization uncovers novel biology.</title>
        <authorList>
            <person name="Wiegand S."/>
            <person name="Jogler M."/>
            <person name="Boedeker C."/>
            <person name="Pinto D."/>
            <person name="Vollmers J."/>
            <person name="Rivas-Marin E."/>
            <person name="Kohn T."/>
            <person name="Peeters S.H."/>
            <person name="Heuer A."/>
            <person name="Rast P."/>
            <person name="Oberbeckmann S."/>
            <person name="Bunk B."/>
            <person name="Jeske O."/>
            <person name="Meyerdierks A."/>
            <person name="Storesund J.E."/>
            <person name="Kallscheuer N."/>
            <person name="Luecker S."/>
            <person name="Lage O.M."/>
            <person name="Pohl T."/>
            <person name="Merkel B.J."/>
            <person name="Hornburger P."/>
            <person name="Mueller R.-W."/>
            <person name="Bruemmer F."/>
            <person name="Labrenz M."/>
            <person name="Spormann A.M."/>
            <person name="Op Den Camp H."/>
            <person name="Overmann J."/>
            <person name="Amann R."/>
            <person name="Jetten M.S.M."/>
            <person name="Mascher T."/>
            <person name="Medema M.H."/>
            <person name="Devos D.P."/>
            <person name="Kaster A.-K."/>
            <person name="Ovreas L."/>
            <person name="Rohde M."/>
            <person name="Galperin M.Y."/>
            <person name="Jogler C."/>
        </authorList>
    </citation>
    <scope>NUCLEOTIDE SEQUENCE [LARGE SCALE GENOMIC DNA]</scope>
    <source>
        <strain evidence="3 4">Pla52o</strain>
    </source>
</reference>
<keyword evidence="2" id="KW-0472">Membrane</keyword>
<gene>
    <name evidence="3" type="ORF">Pla52o_21350</name>
</gene>
<sequence>MNRTPQRIVGILFWIAVGVAIVVGVIRLEQPSPTQSAHSQHTSLLRFLTSAPTEITRVDPSGTLQRYDPVFLQNVDGHFRQVGYVRERMVANPQNFSTATTVTIAWHDREFVASEVDFVQYRNTGRLEDVAKLMLPAEKRQRIRQQLEAAMQMYGDEFSKAFQPLVQQTVTQSLPVIEAELQLSIGRHRDEIDALTKRWNEEVVRKRLVPLARNEIMPIVKQHGQPTVEKMGREIWKRASLWRFGWRAVYDRTPLPEQNLVNEEWQRFVKNEAVPVFEENMDEIVSAVQQILTATAATPTVRAELAEVAADLAQDPAAQKLVKTILQETLVGNERLHHVWANVWQSDEARQAIEMASRRMEPVIRNIGDELFGTQEEGIDPRFALVLRNQIFGKDRRWIIAMPNGKEPTPIDEAHERGSEPPPDHRVIRFATQWMAYPIVHLAGEESL</sequence>
<dbReference type="OrthoDB" id="281924at2"/>
<accession>A0A5C6CN41</accession>
<dbReference type="RefSeq" id="WP_146594438.1">
    <property type="nucleotide sequence ID" value="NZ_SJPT01000003.1"/>
</dbReference>
<keyword evidence="4" id="KW-1185">Reference proteome</keyword>
<feature type="region of interest" description="Disordered" evidence="1">
    <location>
        <begin position="403"/>
        <end position="423"/>
    </location>
</feature>
<feature type="compositionally biased region" description="Basic and acidic residues" evidence="1">
    <location>
        <begin position="412"/>
        <end position="423"/>
    </location>
</feature>
<dbReference type="EMBL" id="SJPT01000003">
    <property type="protein sequence ID" value="TWU24209.1"/>
    <property type="molecule type" value="Genomic_DNA"/>
</dbReference>
<evidence type="ECO:0000256" key="2">
    <source>
        <dbReference type="SAM" id="Phobius"/>
    </source>
</evidence>
<protein>
    <submittedName>
        <fullName evidence="3">Uncharacterized protein</fullName>
    </submittedName>
</protein>
<keyword evidence="2" id="KW-1133">Transmembrane helix</keyword>
<keyword evidence="2" id="KW-0812">Transmembrane</keyword>
<name>A0A5C6CN41_9BACT</name>
<evidence type="ECO:0000256" key="1">
    <source>
        <dbReference type="SAM" id="MobiDB-lite"/>
    </source>
</evidence>
<dbReference type="Proteomes" id="UP000316304">
    <property type="component" value="Unassembled WGS sequence"/>
</dbReference>
<feature type="transmembrane region" description="Helical" evidence="2">
    <location>
        <begin position="7"/>
        <end position="26"/>
    </location>
</feature>
<dbReference type="AlphaFoldDB" id="A0A5C6CN41"/>
<proteinExistence type="predicted"/>
<organism evidence="3 4">
    <name type="scientific">Novipirellula galeiformis</name>
    <dbReference type="NCBI Taxonomy" id="2528004"/>
    <lineage>
        <taxon>Bacteria</taxon>
        <taxon>Pseudomonadati</taxon>
        <taxon>Planctomycetota</taxon>
        <taxon>Planctomycetia</taxon>
        <taxon>Pirellulales</taxon>
        <taxon>Pirellulaceae</taxon>
        <taxon>Novipirellula</taxon>
    </lineage>
</organism>
<evidence type="ECO:0000313" key="4">
    <source>
        <dbReference type="Proteomes" id="UP000316304"/>
    </source>
</evidence>
<comment type="caution">
    <text evidence="3">The sequence shown here is derived from an EMBL/GenBank/DDBJ whole genome shotgun (WGS) entry which is preliminary data.</text>
</comment>